<keyword evidence="8" id="KW-0675">Receptor</keyword>
<keyword evidence="4 11" id="KW-0812">Transmembrane</keyword>
<comment type="caution">
    <text evidence="13">The sequence shown here is derived from an EMBL/GenBank/DDBJ whole genome shotgun (WGS) entry which is preliminary data.</text>
</comment>
<dbReference type="InterPro" id="IPR050726">
    <property type="entry name" value="mGluR"/>
</dbReference>
<feature type="transmembrane region" description="Helical" evidence="11">
    <location>
        <begin position="81"/>
        <end position="107"/>
    </location>
</feature>
<dbReference type="GO" id="GO:0005886">
    <property type="term" value="C:plasma membrane"/>
    <property type="evidence" value="ECO:0007669"/>
    <property type="project" value="UniProtKB-SubCell"/>
</dbReference>
<keyword evidence="3" id="KW-1003">Cell membrane</keyword>
<protein>
    <recommendedName>
        <fullName evidence="12">G-protein coupled receptors family 3 profile domain-containing protein</fullName>
    </recommendedName>
</protein>
<evidence type="ECO:0000256" key="6">
    <source>
        <dbReference type="ARBA" id="ARBA00023040"/>
    </source>
</evidence>
<accession>A0AA88YSG7</accession>
<feature type="transmembrane region" description="Helical" evidence="11">
    <location>
        <begin position="274"/>
        <end position="294"/>
    </location>
</feature>
<evidence type="ECO:0000256" key="5">
    <source>
        <dbReference type="ARBA" id="ARBA00022989"/>
    </source>
</evidence>
<dbReference type="InterPro" id="IPR000337">
    <property type="entry name" value="GPCR_3"/>
</dbReference>
<dbReference type="PRINTS" id="PR00248">
    <property type="entry name" value="GPCRMGR"/>
</dbReference>
<evidence type="ECO:0000313" key="13">
    <source>
        <dbReference type="EMBL" id="KAK3104686.1"/>
    </source>
</evidence>
<keyword evidence="6" id="KW-0297">G-protein coupled receptor</keyword>
<evidence type="ECO:0000256" key="7">
    <source>
        <dbReference type="ARBA" id="ARBA00023136"/>
    </source>
</evidence>
<dbReference type="CDD" id="cd15045">
    <property type="entry name" value="7tmC_mGluRs"/>
    <property type="match status" value="1"/>
</dbReference>
<keyword evidence="14" id="KW-1185">Reference proteome</keyword>
<keyword evidence="5 11" id="KW-1133">Transmembrane helix</keyword>
<evidence type="ECO:0000256" key="11">
    <source>
        <dbReference type="SAM" id="Phobius"/>
    </source>
</evidence>
<comment type="subcellular location">
    <subcellularLocation>
        <location evidence="1">Cell membrane</location>
        <topology evidence="1">Multi-pass membrane protein</topology>
    </subcellularLocation>
</comment>
<name>A0AA88YSG7_PINIB</name>
<dbReference type="AlphaFoldDB" id="A0AA88YSG7"/>
<evidence type="ECO:0000259" key="12">
    <source>
        <dbReference type="PROSITE" id="PS50259"/>
    </source>
</evidence>
<dbReference type="Gene3D" id="2.10.50.30">
    <property type="entry name" value="GPCR, family 3, nine cysteines domain"/>
    <property type="match status" value="1"/>
</dbReference>
<gene>
    <name evidence="13" type="ORF">FSP39_007762</name>
</gene>
<keyword evidence="9" id="KW-0325">Glycoprotein</keyword>
<dbReference type="InterPro" id="IPR017978">
    <property type="entry name" value="GPCR_3_C"/>
</dbReference>
<evidence type="ECO:0000256" key="4">
    <source>
        <dbReference type="ARBA" id="ARBA00022692"/>
    </source>
</evidence>
<evidence type="ECO:0000313" key="14">
    <source>
        <dbReference type="Proteomes" id="UP001186944"/>
    </source>
</evidence>
<keyword evidence="10" id="KW-0807">Transducer</keyword>
<dbReference type="Proteomes" id="UP001186944">
    <property type="component" value="Unassembled WGS sequence"/>
</dbReference>
<feature type="domain" description="G-protein coupled receptors family 3 profile" evidence="12">
    <location>
        <begin position="81"/>
        <end position="346"/>
    </location>
</feature>
<evidence type="ECO:0000256" key="9">
    <source>
        <dbReference type="ARBA" id="ARBA00023180"/>
    </source>
</evidence>
<sequence length="387" mass="43596">MRYKLDEPKHPESICGKPCGRGEAYHVTDIPCCWICNPCHDYQYLPTRVECVDCEYGTLPSFDRLSCIPIPQAYLRYTDPIAIAALTLSTLGIIASCFVMLIFVKYNDTPIVKASGRELSFVLLIGIFLCYSMTFVLVSKPSTISCGAQKFGMGLCFSIIYSAILTKTNRISRIFRAGKRTSKRPKFISPRSQLIICGGFVAFQNAIGIVWLLLRPPKAVAYYANRDDHQLVCEDAVHAWYMVGFTYPIFLVIVCTFYAFLTRNIPEAFNESKYIGFTMYTTCIIWLAFVAIYFSTEQNIQIRIATMCFSISLSSTVTLICMFTPKMYIILLHPDKNVRQTIMVAKPVVATPNAKLNNYHATCRIETPTQSDGAGKQTPTRALLPLF</sequence>
<reference evidence="13" key="1">
    <citation type="submission" date="2019-08" db="EMBL/GenBank/DDBJ databases">
        <title>The improved chromosome-level genome for the pearl oyster Pinctada fucata martensii using PacBio sequencing and Hi-C.</title>
        <authorList>
            <person name="Zheng Z."/>
        </authorList>
    </citation>
    <scope>NUCLEOTIDE SEQUENCE</scope>
    <source>
        <strain evidence="13">ZZ-2019</strain>
        <tissue evidence="13">Adductor muscle</tissue>
    </source>
</reference>
<dbReference type="EMBL" id="VSWD01000004">
    <property type="protein sequence ID" value="KAK3104686.1"/>
    <property type="molecule type" value="Genomic_DNA"/>
</dbReference>
<comment type="similarity">
    <text evidence="2">Belongs to the G-protein coupled receptor 3 family.</text>
</comment>
<evidence type="ECO:0000256" key="1">
    <source>
        <dbReference type="ARBA" id="ARBA00004651"/>
    </source>
</evidence>
<dbReference type="PROSITE" id="PS50259">
    <property type="entry name" value="G_PROTEIN_RECEP_F3_4"/>
    <property type="match status" value="1"/>
</dbReference>
<dbReference type="PANTHER" id="PTHR24060">
    <property type="entry name" value="METABOTROPIC GLUTAMATE RECEPTOR"/>
    <property type="match status" value="1"/>
</dbReference>
<dbReference type="PROSITE" id="PS00981">
    <property type="entry name" value="G_PROTEIN_RECEP_F3_3"/>
    <property type="match status" value="1"/>
</dbReference>
<dbReference type="Pfam" id="PF00003">
    <property type="entry name" value="7tm_3"/>
    <property type="match status" value="1"/>
</dbReference>
<proteinExistence type="inferred from homology"/>
<dbReference type="PRINTS" id="PR01176">
    <property type="entry name" value="GABABRECEPTR"/>
</dbReference>
<organism evidence="13 14">
    <name type="scientific">Pinctada imbricata</name>
    <name type="common">Atlantic pearl-oyster</name>
    <name type="synonym">Pinctada martensii</name>
    <dbReference type="NCBI Taxonomy" id="66713"/>
    <lineage>
        <taxon>Eukaryota</taxon>
        <taxon>Metazoa</taxon>
        <taxon>Spiralia</taxon>
        <taxon>Lophotrochozoa</taxon>
        <taxon>Mollusca</taxon>
        <taxon>Bivalvia</taxon>
        <taxon>Autobranchia</taxon>
        <taxon>Pteriomorphia</taxon>
        <taxon>Pterioida</taxon>
        <taxon>Pterioidea</taxon>
        <taxon>Pteriidae</taxon>
        <taxon>Pinctada</taxon>
    </lineage>
</organism>
<evidence type="ECO:0000256" key="2">
    <source>
        <dbReference type="ARBA" id="ARBA00007242"/>
    </source>
</evidence>
<dbReference type="GO" id="GO:0004930">
    <property type="term" value="F:G protein-coupled receptor activity"/>
    <property type="evidence" value="ECO:0007669"/>
    <property type="project" value="UniProtKB-KW"/>
</dbReference>
<keyword evidence="7 11" id="KW-0472">Membrane</keyword>
<dbReference type="InterPro" id="IPR017979">
    <property type="entry name" value="GPCR_3_CS"/>
</dbReference>
<evidence type="ECO:0000256" key="3">
    <source>
        <dbReference type="ARBA" id="ARBA00022475"/>
    </source>
</evidence>
<feature type="transmembrane region" description="Helical" evidence="11">
    <location>
        <begin position="300"/>
        <end position="323"/>
    </location>
</feature>
<feature type="transmembrane region" description="Helical" evidence="11">
    <location>
        <begin position="239"/>
        <end position="262"/>
    </location>
</feature>
<dbReference type="InterPro" id="IPR038550">
    <property type="entry name" value="GPCR_3_9-Cys_sf"/>
</dbReference>
<feature type="transmembrane region" description="Helical" evidence="11">
    <location>
        <begin position="119"/>
        <end position="139"/>
    </location>
</feature>
<evidence type="ECO:0000256" key="10">
    <source>
        <dbReference type="ARBA" id="ARBA00023224"/>
    </source>
</evidence>
<dbReference type="FunFam" id="2.10.50.30:FF:000001">
    <property type="entry name" value="metabotropic glutamate receptor 1"/>
    <property type="match status" value="1"/>
</dbReference>
<evidence type="ECO:0000256" key="8">
    <source>
        <dbReference type="ARBA" id="ARBA00023170"/>
    </source>
</evidence>
<feature type="transmembrane region" description="Helical" evidence="11">
    <location>
        <begin position="193"/>
        <end position="214"/>
    </location>
</feature>